<dbReference type="InterPro" id="IPR007920">
    <property type="entry name" value="UPF0223"/>
</dbReference>
<name>A0ABU6NI46_9BACI</name>
<gene>
    <name evidence="1" type="ORF">P5F74_04700</name>
</gene>
<dbReference type="EMBL" id="JAROAS010000006">
    <property type="protein sequence ID" value="MED4127434.1"/>
    <property type="molecule type" value="Genomic_DNA"/>
</dbReference>
<dbReference type="RefSeq" id="WP_035398505.1">
    <property type="nucleotide sequence ID" value="NZ_CP042163.1"/>
</dbReference>
<proteinExistence type="predicted"/>
<evidence type="ECO:0000313" key="2">
    <source>
        <dbReference type="Proteomes" id="UP001341820"/>
    </source>
</evidence>
<dbReference type="SUPFAM" id="SSF158504">
    <property type="entry name" value="BH2638-like"/>
    <property type="match status" value="1"/>
</dbReference>
<dbReference type="NCBIfam" id="NF003353">
    <property type="entry name" value="PRK04387.1"/>
    <property type="match status" value="1"/>
</dbReference>
<evidence type="ECO:0000313" key="1">
    <source>
        <dbReference type="EMBL" id="MED4127434.1"/>
    </source>
</evidence>
<dbReference type="PIRSF" id="PIRSF037260">
    <property type="entry name" value="UPF0223"/>
    <property type="match status" value="1"/>
</dbReference>
<accession>A0ABU6NI46</accession>
<sequence length="85" mass="9809">MNIPIRYEWSQEEIVVVAEFFDLIAQTQEKGVDARVLQSAYQAFKRVVPSKAEEKQLFKEIDEQLGLSCYKVVKQANEQDGTVRT</sequence>
<dbReference type="Gene3D" id="1.10.220.80">
    <property type="entry name" value="BH2638-like"/>
    <property type="match status" value="1"/>
</dbReference>
<comment type="caution">
    <text evidence="1">The sequence shown here is derived from an EMBL/GenBank/DDBJ whole genome shotgun (WGS) entry which is preliminary data.</text>
</comment>
<dbReference type="InterPro" id="IPR023324">
    <property type="entry name" value="BH2638-like_sf"/>
</dbReference>
<dbReference type="Proteomes" id="UP001341820">
    <property type="component" value="Unassembled WGS sequence"/>
</dbReference>
<keyword evidence="2" id="KW-1185">Reference proteome</keyword>
<dbReference type="Pfam" id="PF05256">
    <property type="entry name" value="UPF0223"/>
    <property type="match status" value="1"/>
</dbReference>
<organism evidence="1 2">
    <name type="scientific">Shouchella miscanthi</name>
    <dbReference type="NCBI Taxonomy" id="2598861"/>
    <lineage>
        <taxon>Bacteria</taxon>
        <taxon>Bacillati</taxon>
        <taxon>Bacillota</taxon>
        <taxon>Bacilli</taxon>
        <taxon>Bacillales</taxon>
        <taxon>Bacillaceae</taxon>
        <taxon>Shouchella</taxon>
    </lineage>
</organism>
<reference evidence="1 2" key="1">
    <citation type="submission" date="2023-03" db="EMBL/GenBank/DDBJ databases">
        <title>Bacillus Genome Sequencing.</title>
        <authorList>
            <person name="Dunlap C."/>
        </authorList>
    </citation>
    <scope>NUCLEOTIDE SEQUENCE [LARGE SCALE GENOMIC DNA]</scope>
    <source>
        <strain evidence="1 2">B-4107</strain>
    </source>
</reference>
<protein>
    <submittedName>
        <fullName evidence="1">UPF0223 family protein</fullName>
    </submittedName>
</protein>